<proteinExistence type="predicted"/>
<gene>
    <name evidence="1" type="ORF">BCF55_0398</name>
</gene>
<dbReference type="Proteomes" id="UP000267841">
    <property type="component" value="Unassembled WGS sequence"/>
</dbReference>
<dbReference type="RefSeq" id="WP_121009275.1">
    <property type="nucleotide sequence ID" value="NZ_RCCJ01000001.1"/>
</dbReference>
<dbReference type="EMBL" id="RCCJ01000001">
    <property type="protein sequence ID" value="RLJ70134.1"/>
    <property type="molecule type" value="Genomic_DNA"/>
</dbReference>
<comment type="caution">
    <text evidence="1">The sequence shown here is derived from an EMBL/GenBank/DDBJ whole genome shotgun (WGS) entry which is preliminary data.</text>
</comment>
<evidence type="ECO:0000313" key="1">
    <source>
        <dbReference type="EMBL" id="RLJ70134.1"/>
    </source>
</evidence>
<organism evidence="1 2">
    <name type="scientific">Hydrogenivirga caldilitoris</name>
    <dbReference type="NCBI Taxonomy" id="246264"/>
    <lineage>
        <taxon>Bacteria</taxon>
        <taxon>Pseudomonadati</taxon>
        <taxon>Aquificota</taxon>
        <taxon>Aquificia</taxon>
        <taxon>Aquificales</taxon>
        <taxon>Aquificaceae</taxon>
        <taxon>Hydrogenivirga</taxon>
    </lineage>
</organism>
<keyword evidence="2" id="KW-1185">Reference proteome</keyword>
<evidence type="ECO:0000313" key="2">
    <source>
        <dbReference type="Proteomes" id="UP000267841"/>
    </source>
</evidence>
<protein>
    <submittedName>
        <fullName evidence="1">Uncharacterized protein</fullName>
    </submittedName>
</protein>
<name>A0A497XPB1_9AQUI</name>
<reference evidence="1 2" key="1">
    <citation type="submission" date="2018-10" db="EMBL/GenBank/DDBJ databases">
        <title>Genomic Encyclopedia of Archaeal and Bacterial Type Strains, Phase II (KMG-II): from individual species to whole genera.</title>
        <authorList>
            <person name="Goeker M."/>
        </authorList>
    </citation>
    <scope>NUCLEOTIDE SEQUENCE [LARGE SCALE GENOMIC DNA]</scope>
    <source>
        <strain evidence="1 2">DSM 16510</strain>
    </source>
</reference>
<sequence>MNEVQSMEDRVVVIVEEFFKDIDKKEPFETELMDFRLRLRAKLLEVITAFPTEPDVANRSLDYALDGIERVIKKEIDQINLESEEVLYRTIKTFQIMNEVLKEFMQEDRVKDKRRLSSITGFIGNTVEKLKSEYKKRFSGFLTSLKRLFGLGRSL</sequence>
<dbReference type="OrthoDB" id="14757at2"/>
<dbReference type="AlphaFoldDB" id="A0A497XPB1"/>
<accession>A0A497XPB1</accession>